<evidence type="ECO:0000313" key="3">
    <source>
        <dbReference type="Proteomes" id="UP000003856"/>
    </source>
</evidence>
<dbReference type="Gene3D" id="3.40.190.150">
    <property type="entry name" value="Bordetella uptake gene, domain 1"/>
    <property type="match status" value="1"/>
</dbReference>
<dbReference type="PANTHER" id="PTHR42928">
    <property type="entry name" value="TRICARBOXYLATE-BINDING PROTEIN"/>
    <property type="match status" value="1"/>
</dbReference>
<dbReference type="SUPFAM" id="SSF53850">
    <property type="entry name" value="Periplasmic binding protein-like II"/>
    <property type="match status" value="1"/>
</dbReference>
<dbReference type="InterPro" id="IPR042100">
    <property type="entry name" value="Bug_dom1"/>
</dbReference>
<evidence type="ECO:0000256" key="1">
    <source>
        <dbReference type="ARBA" id="ARBA00006987"/>
    </source>
</evidence>
<comment type="caution">
    <text evidence="2">The sequence shown here is derived from an EMBL/GenBank/DDBJ whole genome shotgun (WGS) entry which is preliminary data.</text>
</comment>
<accession>C5T165</accession>
<keyword evidence="3" id="KW-1185">Reference proteome</keyword>
<dbReference type="EMBL" id="ACQT01000009">
    <property type="protein sequence ID" value="EER61809.1"/>
    <property type="molecule type" value="Genomic_DNA"/>
</dbReference>
<reference evidence="2 3" key="1">
    <citation type="submission" date="2009-05" db="EMBL/GenBank/DDBJ databases">
        <title>The draft genome of Acidovorax delafieldii 2AN.</title>
        <authorList>
            <consortium name="US DOE Joint Genome Institute (JGI-PGF)"/>
            <person name="Lucas S."/>
            <person name="Copeland A."/>
            <person name="Lapidus A."/>
            <person name="Glavina del Rio T."/>
            <person name="Tice H."/>
            <person name="Bruce D."/>
            <person name="Goodwin L."/>
            <person name="Pitluck S."/>
            <person name="Larimer F."/>
            <person name="Land M.L."/>
            <person name="Hauser L."/>
            <person name="Shelobolina E.S."/>
            <person name="Picardal F."/>
            <person name="Roden E."/>
            <person name="Emerson D."/>
        </authorList>
    </citation>
    <scope>NUCLEOTIDE SEQUENCE [LARGE SCALE GENOMIC DNA]</scope>
    <source>
        <strain evidence="2 3">2AN</strain>
    </source>
</reference>
<proteinExistence type="inferred from homology"/>
<protein>
    <submittedName>
        <fullName evidence="2">Uncharacterized protein</fullName>
    </submittedName>
</protein>
<dbReference type="Gene3D" id="3.40.190.10">
    <property type="entry name" value="Periplasmic binding protein-like II"/>
    <property type="match status" value="1"/>
</dbReference>
<dbReference type="InterPro" id="IPR005064">
    <property type="entry name" value="BUG"/>
</dbReference>
<organism evidence="2 3">
    <name type="scientific">Acidovorax delafieldii 2AN</name>
    <dbReference type="NCBI Taxonomy" id="573060"/>
    <lineage>
        <taxon>Bacteria</taxon>
        <taxon>Pseudomonadati</taxon>
        <taxon>Pseudomonadota</taxon>
        <taxon>Betaproteobacteria</taxon>
        <taxon>Burkholderiales</taxon>
        <taxon>Comamonadaceae</taxon>
        <taxon>Acidovorax</taxon>
    </lineage>
</organism>
<dbReference type="Proteomes" id="UP000003856">
    <property type="component" value="Unassembled WGS sequence"/>
</dbReference>
<name>C5T165_ACIDE</name>
<evidence type="ECO:0000313" key="2">
    <source>
        <dbReference type="EMBL" id="EER61809.1"/>
    </source>
</evidence>
<dbReference type="PANTHER" id="PTHR42928:SF5">
    <property type="entry name" value="BLR1237 PROTEIN"/>
    <property type="match status" value="1"/>
</dbReference>
<dbReference type="OrthoDB" id="8678477at2"/>
<dbReference type="PATRIC" id="fig|573060.9.peg.4586"/>
<dbReference type="CDD" id="cd07012">
    <property type="entry name" value="PBP2_Bug_TTT"/>
    <property type="match status" value="1"/>
</dbReference>
<gene>
    <name evidence="2" type="ORF">AcdelDRAFT_0645</name>
</gene>
<dbReference type="AlphaFoldDB" id="C5T165"/>
<sequence>MGFLWDFTPVCGVAKIDNILNFSTSLPHKTVAEFLADAKKQPGKFTFGYSSATTRLAGELFQQSAGIKLTGVPYRATVAGLTDVASGQVDLFFIDQTSAKSFYDTGKVKPMVVAGTQRLKSLPQVPSASEVGVPGYAIEPWFAVYVSAKTPAATVAELAGALKQSMKTPAMSALLEKIGLQGFSVCGDELGKHMHQDIRRMGQVVKEAGIEKQ</sequence>
<dbReference type="Pfam" id="PF03401">
    <property type="entry name" value="TctC"/>
    <property type="match status" value="1"/>
</dbReference>
<comment type="similarity">
    <text evidence="1">Belongs to the UPF0065 (bug) family.</text>
</comment>
<dbReference type="RefSeq" id="WP_005793334.1">
    <property type="nucleotide sequence ID" value="NZ_ACQT01000009.1"/>
</dbReference>